<organism evidence="2 3">
    <name type="scientific">Dyadobacter pollutisoli</name>
    <dbReference type="NCBI Taxonomy" id="2910158"/>
    <lineage>
        <taxon>Bacteria</taxon>
        <taxon>Pseudomonadati</taxon>
        <taxon>Bacteroidota</taxon>
        <taxon>Cytophagia</taxon>
        <taxon>Cytophagales</taxon>
        <taxon>Spirosomataceae</taxon>
        <taxon>Dyadobacter</taxon>
    </lineage>
</organism>
<sequence length="181" mass="18315">MENNTKNTLIITALFAESNQADSAYQSLLESGISKDNISLVMSDYAHQGSLSEADKTQAADSGGRGALLGGAAGGITAAVAAVATNIALPGLGIVFVGPLLAGLAGAAGGAIAGGAIGAMVGNGFPKEQAELYDAKIREGSFLVSVNPDNLLQNDSIINIFRKNNGYNIYIHYGSDTGQPA</sequence>
<evidence type="ECO:0000313" key="2">
    <source>
        <dbReference type="EMBL" id="WAC13469.1"/>
    </source>
</evidence>
<protein>
    <recommendedName>
        <fullName evidence="4">DUF1269 domain-containing protein</fullName>
    </recommendedName>
</protein>
<dbReference type="AlphaFoldDB" id="A0A9E8SMM3"/>
<evidence type="ECO:0000256" key="1">
    <source>
        <dbReference type="SAM" id="Phobius"/>
    </source>
</evidence>
<proteinExistence type="predicted"/>
<dbReference type="KEGG" id="dpf:ON006_05825"/>
<dbReference type="InterPro" id="IPR052948">
    <property type="entry name" value="Low_temp-induced_all0457"/>
</dbReference>
<reference evidence="2" key="1">
    <citation type="submission" date="2022-11" db="EMBL/GenBank/DDBJ databases">
        <title>Dyadobacter pollutisoli sp. nov., isolated from plastic dumped soil.</title>
        <authorList>
            <person name="Kim J.M."/>
            <person name="Kim K.R."/>
            <person name="Lee J.K."/>
            <person name="Hao L."/>
            <person name="Jeon C.O."/>
        </authorList>
    </citation>
    <scope>NUCLEOTIDE SEQUENCE</scope>
    <source>
        <strain evidence="2">U1</strain>
    </source>
</reference>
<evidence type="ECO:0000313" key="3">
    <source>
        <dbReference type="Proteomes" id="UP001164653"/>
    </source>
</evidence>
<dbReference type="RefSeq" id="WP_244819421.1">
    <property type="nucleotide sequence ID" value="NZ_CP112998.1"/>
</dbReference>
<keyword evidence="1" id="KW-0812">Transmembrane</keyword>
<feature type="transmembrane region" description="Helical" evidence="1">
    <location>
        <begin position="66"/>
        <end position="88"/>
    </location>
</feature>
<name>A0A9E8SMM3_9BACT</name>
<dbReference type="PANTHER" id="PTHR36109:SF2">
    <property type="entry name" value="MEMBRANE PROTEIN"/>
    <property type="match status" value="1"/>
</dbReference>
<keyword evidence="3" id="KW-1185">Reference proteome</keyword>
<keyword evidence="1" id="KW-0472">Membrane</keyword>
<feature type="transmembrane region" description="Helical" evidence="1">
    <location>
        <begin position="94"/>
        <end position="121"/>
    </location>
</feature>
<dbReference type="Proteomes" id="UP001164653">
    <property type="component" value="Chromosome"/>
</dbReference>
<dbReference type="PANTHER" id="PTHR36109">
    <property type="entry name" value="MEMBRANE PROTEIN-RELATED"/>
    <property type="match status" value="1"/>
</dbReference>
<keyword evidence="1" id="KW-1133">Transmembrane helix</keyword>
<evidence type="ECO:0008006" key="4">
    <source>
        <dbReference type="Google" id="ProtNLM"/>
    </source>
</evidence>
<gene>
    <name evidence="2" type="ORF">ON006_05825</name>
</gene>
<accession>A0A9E8SMM3</accession>
<dbReference type="EMBL" id="CP112998">
    <property type="protein sequence ID" value="WAC13469.1"/>
    <property type="molecule type" value="Genomic_DNA"/>
</dbReference>